<dbReference type="Pfam" id="PF12796">
    <property type="entry name" value="Ank_2"/>
    <property type="match status" value="1"/>
</dbReference>
<dbReference type="eggNOG" id="KOG2384">
    <property type="taxonomic scope" value="Eukaryota"/>
</dbReference>
<dbReference type="SMART" id="SM00248">
    <property type="entry name" value="ANK"/>
    <property type="match status" value="1"/>
</dbReference>
<sequence>MNYSLPPQNLGAIDPDKRVDFVRAQNELSTKKPAKNVWEAVDPDDIPEASFTPSTSGFASIYQKILEKSMEKSGVSKKAVKVEEDDDIIILEDAIKKEPVAPKFLDMRDVNGYLRAAKDGNLDGIRRFLRKKIPIDTTDFYGWTATMCAAAEGNFEICKYLLENGADPGARDRNGLGIVQVAQKNRQKEFVRKLFAYFCGSDRPSTSSEPEQLTFCELCNTFIADSNTHISTITHQLNDKKSTGAAPQSGIQIGPSNIGYRLMRASGWTEDQGLGRNSDGSRFPITTILKRNKTGLGMENLPKKVTHFGPYDRNAIRQDRPKIRPVTKKDLEVRRRKEDRIARDFRNDFSEFDGVREYFRGE</sequence>
<gene>
    <name evidence="3" type="ORF">CAEBREN_28823</name>
</gene>
<dbReference type="STRING" id="135651.G0PHR9"/>
<dbReference type="SMART" id="SM00443">
    <property type="entry name" value="G_patch"/>
    <property type="match status" value="1"/>
</dbReference>
<dbReference type="InterPro" id="IPR000467">
    <property type="entry name" value="G_patch_dom"/>
</dbReference>
<dbReference type="PROSITE" id="PS50088">
    <property type="entry name" value="ANK_REPEAT"/>
    <property type="match status" value="1"/>
</dbReference>
<feature type="domain" description="G-patch" evidence="2">
    <location>
        <begin position="255"/>
        <end position="301"/>
    </location>
</feature>
<dbReference type="PROSITE" id="PS50297">
    <property type="entry name" value="ANK_REP_REGION"/>
    <property type="match status" value="1"/>
</dbReference>
<dbReference type="Gene3D" id="1.25.40.20">
    <property type="entry name" value="Ankyrin repeat-containing domain"/>
    <property type="match status" value="1"/>
</dbReference>
<dbReference type="InParanoid" id="G0PHR9"/>
<dbReference type="eggNOG" id="KOG4336">
    <property type="taxonomic scope" value="Eukaryota"/>
</dbReference>
<dbReference type="Proteomes" id="UP000008068">
    <property type="component" value="Unassembled WGS sequence"/>
</dbReference>
<dbReference type="PANTHER" id="PTHR20923">
    <property type="entry name" value="BAT4 PROTEIN-RELATED"/>
    <property type="match status" value="1"/>
</dbReference>
<dbReference type="AlphaFoldDB" id="G0PHR9"/>
<evidence type="ECO:0000313" key="3">
    <source>
        <dbReference type="EMBL" id="EGT56913.1"/>
    </source>
</evidence>
<protein>
    <recommendedName>
        <fullName evidence="2">G-patch domain-containing protein</fullName>
    </recommendedName>
</protein>
<keyword evidence="4" id="KW-1185">Reference proteome</keyword>
<accession>G0PHR9</accession>
<keyword evidence="1" id="KW-0040">ANK repeat</keyword>
<dbReference type="HOGENOM" id="CLU_048068_2_0_1"/>
<dbReference type="SUPFAM" id="SSF48403">
    <property type="entry name" value="Ankyrin repeat"/>
    <property type="match status" value="1"/>
</dbReference>
<dbReference type="InterPro" id="IPR039146">
    <property type="entry name" value="GPANK1"/>
</dbReference>
<dbReference type="InterPro" id="IPR036770">
    <property type="entry name" value="Ankyrin_rpt-contain_sf"/>
</dbReference>
<name>G0PHR9_CAEBE</name>
<feature type="repeat" description="ANK" evidence="1">
    <location>
        <begin position="141"/>
        <end position="173"/>
    </location>
</feature>
<dbReference type="FunCoup" id="G0PHR9">
    <property type="interactions" value="1863"/>
</dbReference>
<dbReference type="PANTHER" id="PTHR20923:SF1">
    <property type="entry name" value="G PATCH DOMAIN AND ANKYRIN REPEAT-CONTAINING PROTEIN 1"/>
    <property type="match status" value="1"/>
</dbReference>
<dbReference type="PROSITE" id="PS50174">
    <property type="entry name" value="G_PATCH"/>
    <property type="match status" value="1"/>
</dbReference>
<organism evidence="4">
    <name type="scientific">Caenorhabditis brenneri</name>
    <name type="common">Nematode worm</name>
    <dbReference type="NCBI Taxonomy" id="135651"/>
    <lineage>
        <taxon>Eukaryota</taxon>
        <taxon>Metazoa</taxon>
        <taxon>Ecdysozoa</taxon>
        <taxon>Nematoda</taxon>
        <taxon>Chromadorea</taxon>
        <taxon>Rhabditida</taxon>
        <taxon>Rhabditina</taxon>
        <taxon>Rhabditomorpha</taxon>
        <taxon>Rhabditoidea</taxon>
        <taxon>Rhabditidae</taxon>
        <taxon>Peloderinae</taxon>
        <taxon>Caenorhabditis</taxon>
    </lineage>
</organism>
<dbReference type="Pfam" id="PF01585">
    <property type="entry name" value="G-patch"/>
    <property type="match status" value="1"/>
</dbReference>
<evidence type="ECO:0000259" key="2">
    <source>
        <dbReference type="PROSITE" id="PS50174"/>
    </source>
</evidence>
<dbReference type="GO" id="GO:0003676">
    <property type="term" value="F:nucleic acid binding"/>
    <property type="evidence" value="ECO:0007669"/>
    <property type="project" value="InterPro"/>
</dbReference>
<dbReference type="OrthoDB" id="20282at2759"/>
<evidence type="ECO:0000313" key="4">
    <source>
        <dbReference type="Proteomes" id="UP000008068"/>
    </source>
</evidence>
<reference evidence="4" key="1">
    <citation type="submission" date="2011-07" db="EMBL/GenBank/DDBJ databases">
        <authorList>
            <consortium name="Caenorhabditis brenneri Sequencing and Analysis Consortium"/>
            <person name="Wilson R.K."/>
        </authorList>
    </citation>
    <scope>NUCLEOTIDE SEQUENCE [LARGE SCALE GENOMIC DNA]</scope>
    <source>
        <strain evidence="4">PB2801</strain>
    </source>
</reference>
<dbReference type="InterPro" id="IPR002110">
    <property type="entry name" value="Ankyrin_rpt"/>
</dbReference>
<evidence type="ECO:0000256" key="1">
    <source>
        <dbReference type="PROSITE-ProRule" id="PRU00023"/>
    </source>
</evidence>
<proteinExistence type="predicted"/>
<dbReference type="EMBL" id="GL380502">
    <property type="protein sequence ID" value="EGT56913.1"/>
    <property type="molecule type" value="Genomic_DNA"/>
</dbReference>